<gene>
    <name evidence="9" type="ORF">GJ744_000586</name>
</gene>
<evidence type="ECO:0000256" key="3">
    <source>
        <dbReference type="ARBA" id="ARBA00022827"/>
    </source>
</evidence>
<evidence type="ECO:0000313" key="9">
    <source>
        <dbReference type="EMBL" id="KAF7505651.1"/>
    </source>
</evidence>
<dbReference type="InterPro" id="IPR036774">
    <property type="entry name" value="ERV/ALR_sulphydryl_oxid_sf"/>
</dbReference>
<feature type="domain" description="ERV/ALR sulfhydryl oxidase" evidence="8">
    <location>
        <begin position="65"/>
        <end position="165"/>
    </location>
</feature>
<keyword evidence="2 6" id="KW-0285">Flavoprotein</keyword>
<dbReference type="PROSITE" id="PS51324">
    <property type="entry name" value="ERV_ALR"/>
    <property type="match status" value="1"/>
</dbReference>
<dbReference type="PANTHER" id="PTHR12645:SF1">
    <property type="entry name" value="FAD-LINKED SULFHYDRYL OXIDASE ERV2"/>
    <property type="match status" value="1"/>
</dbReference>
<dbReference type="AlphaFoldDB" id="A0A8H7AEI4"/>
<evidence type="ECO:0000256" key="1">
    <source>
        <dbReference type="ARBA" id="ARBA00001974"/>
    </source>
</evidence>
<dbReference type="Gene3D" id="1.20.120.310">
    <property type="entry name" value="ERV/ALR sulfhydryl oxidase domain"/>
    <property type="match status" value="1"/>
</dbReference>
<organism evidence="9 10">
    <name type="scientific">Endocarpon pusillum</name>
    <dbReference type="NCBI Taxonomy" id="364733"/>
    <lineage>
        <taxon>Eukaryota</taxon>
        <taxon>Fungi</taxon>
        <taxon>Dikarya</taxon>
        <taxon>Ascomycota</taxon>
        <taxon>Pezizomycotina</taxon>
        <taxon>Eurotiomycetes</taxon>
        <taxon>Chaetothyriomycetidae</taxon>
        <taxon>Verrucariales</taxon>
        <taxon>Verrucariaceae</taxon>
        <taxon>Endocarpon</taxon>
    </lineage>
</organism>
<name>A0A8H7AEI4_9EURO</name>
<evidence type="ECO:0000256" key="5">
    <source>
        <dbReference type="ARBA" id="ARBA00023157"/>
    </source>
</evidence>
<dbReference type="GO" id="GO:0005739">
    <property type="term" value="C:mitochondrion"/>
    <property type="evidence" value="ECO:0007669"/>
    <property type="project" value="TreeGrafter"/>
</dbReference>
<evidence type="ECO:0000313" key="10">
    <source>
        <dbReference type="Proteomes" id="UP000606974"/>
    </source>
</evidence>
<comment type="catalytic activity">
    <reaction evidence="6">
        <text>2 R'C(R)SH + O2 = R'C(R)S-S(R)CR' + H2O2</text>
        <dbReference type="Rhea" id="RHEA:17357"/>
        <dbReference type="ChEBI" id="CHEBI:15379"/>
        <dbReference type="ChEBI" id="CHEBI:16240"/>
        <dbReference type="ChEBI" id="CHEBI:16520"/>
        <dbReference type="ChEBI" id="CHEBI:17412"/>
        <dbReference type="EC" id="1.8.3.2"/>
    </reaction>
</comment>
<dbReference type="GO" id="GO:0050660">
    <property type="term" value="F:flavin adenine dinucleotide binding"/>
    <property type="evidence" value="ECO:0007669"/>
    <property type="project" value="TreeGrafter"/>
</dbReference>
<feature type="region of interest" description="Disordered" evidence="7">
    <location>
        <begin position="176"/>
        <end position="198"/>
    </location>
</feature>
<keyword evidence="3 6" id="KW-0274">FAD</keyword>
<dbReference type="GO" id="GO:0016971">
    <property type="term" value="F:flavin-dependent sulfhydryl oxidase activity"/>
    <property type="evidence" value="ECO:0007669"/>
    <property type="project" value="InterPro"/>
</dbReference>
<dbReference type="Proteomes" id="UP000606974">
    <property type="component" value="Unassembled WGS sequence"/>
</dbReference>
<sequence length="220" mass="24090">MARPPPRLLALAFGVVLTIIVLYGNMGRPSVPQLNSNPLSTSVDDLAHISPNTQKGDAIMGRLGNETLKAELGRAAWKLFHTTMARFPDQPSEDESAALKSYIYLFARLYPCGECASHFQKILKKYPPQTSSRSAAAAWACHVHNEVNRSTGKPMFDCANIEGLYDCGCGDDETEKKSKVEDKAEMSESSKTKMVQDGRDLNLDHFKSIQIAKEGPTNGG</sequence>
<keyword evidence="4 6" id="KW-0560">Oxidoreductase</keyword>
<dbReference type="InterPro" id="IPR017905">
    <property type="entry name" value="ERV/ALR_sulphydryl_oxidase"/>
</dbReference>
<proteinExistence type="predicted"/>
<comment type="caution">
    <text evidence="9">The sequence shown here is derived from an EMBL/GenBank/DDBJ whole genome shotgun (WGS) entry which is preliminary data.</text>
</comment>
<comment type="cofactor">
    <cofactor evidence="1 6">
        <name>FAD</name>
        <dbReference type="ChEBI" id="CHEBI:57692"/>
    </cofactor>
</comment>
<dbReference type="EC" id="1.8.3.2" evidence="6"/>
<dbReference type="Pfam" id="PF04777">
    <property type="entry name" value="Evr1_Alr"/>
    <property type="match status" value="1"/>
</dbReference>
<reference evidence="9" key="1">
    <citation type="submission" date="2020-02" db="EMBL/GenBank/DDBJ databases">
        <authorList>
            <person name="Palmer J.M."/>
        </authorList>
    </citation>
    <scope>NUCLEOTIDE SEQUENCE</scope>
    <source>
        <strain evidence="9">EPUS1.4</strain>
        <tissue evidence="9">Thallus</tissue>
    </source>
</reference>
<accession>A0A8H7AEI4</accession>
<dbReference type="InterPro" id="IPR039799">
    <property type="entry name" value="ALR/ERV"/>
</dbReference>
<dbReference type="SUPFAM" id="SSF69000">
    <property type="entry name" value="FAD-dependent thiol oxidase"/>
    <property type="match status" value="1"/>
</dbReference>
<dbReference type="OrthoDB" id="59470at2759"/>
<evidence type="ECO:0000259" key="8">
    <source>
        <dbReference type="PROSITE" id="PS51324"/>
    </source>
</evidence>
<evidence type="ECO:0000256" key="4">
    <source>
        <dbReference type="ARBA" id="ARBA00023002"/>
    </source>
</evidence>
<dbReference type="FunFam" id="1.20.120.310:FF:000002">
    <property type="entry name" value="Sulfhydryl oxidase"/>
    <property type="match status" value="1"/>
</dbReference>
<evidence type="ECO:0000256" key="6">
    <source>
        <dbReference type="RuleBase" id="RU371123"/>
    </source>
</evidence>
<dbReference type="PANTHER" id="PTHR12645">
    <property type="entry name" value="ALR/ERV"/>
    <property type="match status" value="1"/>
</dbReference>
<keyword evidence="5" id="KW-1015">Disulfide bond</keyword>
<protein>
    <recommendedName>
        <fullName evidence="6">Sulfhydryl oxidase</fullName>
        <ecNumber evidence="6">1.8.3.2</ecNumber>
    </recommendedName>
</protein>
<evidence type="ECO:0000256" key="2">
    <source>
        <dbReference type="ARBA" id="ARBA00022630"/>
    </source>
</evidence>
<dbReference type="EMBL" id="JAACFV010000104">
    <property type="protein sequence ID" value="KAF7505651.1"/>
    <property type="molecule type" value="Genomic_DNA"/>
</dbReference>
<evidence type="ECO:0000256" key="7">
    <source>
        <dbReference type="SAM" id="MobiDB-lite"/>
    </source>
</evidence>
<keyword evidence="10" id="KW-1185">Reference proteome</keyword>